<reference evidence="8 9" key="1">
    <citation type="submission" date="2019-12" db="EMBL/GenBank/DDBJ databases">
        <title>Roseobacter cerasinus sp. nov., isolated from seawater around aquaculture.</title>
        <authorList>
            <person name="Muramatsu S."/>
            <person name="Takabe Y."/>
            <person name="Mori K."/>
            <person name="Takaichi S."/>
            <person name="Hanada S."/>
        </authorList>
    </citation>
    <scope>NUCLEOTIDE SEQUENCE [LARGE SCALE GENOMIC DNA]</scope>
    <source>
        <strain evidence="8 9">AI77</strain>
    </source>
</reference>
<dbReference type="OrthoDB" id="9792185at2"/>
<feature type="domain" description="FAD-binding FR-type" evidence="7">
    <location>
        <begin position="200"/>
        <end position="301"/>
    </location>
</feature>
<keyword evidence="3 6" id="KW-1133">Transmembrane helix</keyword>
<dbReference type="GO" id="GO:0016491">
    <property type="term" value="F:oxidoreductase activity"/>
    <property type="evidence" value="ECO:0007669"/>
    <property type="project" value="InterPro"/>
</dbReference>
<dbReference type="SUPFAM" id="SSF63380">
    <property type="entry name" value="Riboflavin synthase domain-like"/>
    <property type="match status" value="1"/>
</dbReference>
<dbReference type="CDD" id="cd06198">
    <property type="entry name" value="FNR_like_3"/>
    <property type="match status" value="1"/>
</dbReference>
<dbReference type="PRINTS" id="PR00410">
    <property type="entry name" value="PHEHYDRXLASE"/>
</dbReference>
<feature type="transmembrane region" description="Helical" evidence="6">
    <location>
        <begin position="110"/>
        <end position="131"/>
    </location>
</feature>
<sequence length="436" mass="47782">MGLILLYLAVAGLPLLLSWASNTPPRSFSNEIASGLGLVAFAMILVQFVLSERFRTVSSGLGLDRTIRFHQLMARTALAFALLHPFAYHWLPGPDRPWDPTRQLTLTSDFPSLITGILAFVLLPAFLLAAINHDALGYKYERWRLLHGLGALLIVALLLHHALSAGRYSADPRMVWMWSIMAALAVFSLIAVYGLKPAYQRSHPWRVSAIARLAPHQWGLTITPDGHAGLAYKAGQFVWLNIGHSPFSLYENPFSISSGPSSGADMSFIIKELGDCTSHFDQVKVGDRSYIDGPHGTLTVDGRPEPGIALIAGGVGIAPLLGILRDLVQTGDPRQAVLIYANRTRDQIVFEDEIADLSGVEGTQVFHILQEPPEGWTGLTGVVDSALLDRVFSDDRLSSWVFVLCGPPRMMTSVEEVLMACAVSADRILSERFQYD</sequence>
<evidence type="ECO:0000256" key="3">
    <source>
        <dbReference type="ARBA" id="ARBA00022989"/>
    </source>
</evidence>
<evidence type="ECO:0000256" key="1">
    <source>
        <dbReference type="ARBA" id="ARBA00004141"/>
    </source>
</evidence>
<protein>
    <submittedName>
        <fullName evidence="8">Ferric reductase</fullName>
    </submittedName>
</protein>
<dbReference type="EMBL" id="BLIV01000008">
    <property type="protein sequence ID" value="GFE51879.1"/>
    <property type="molecule type" value="Genomic_DNA"/>
</dbReference>
<dbReference type="InterPro" id="IPR001433">
    <property type="entry name" value="OxRdtase_FAD/NAD-bd"/>
</dbReference>
<comment type="cofactor">
    <cofactor evidence="5">
        <name>[2Fe-2S] cluster</name>
        <dbReference type="ChEBI" id="CHEBI:190135"/>
    </cofactor>
</comment>
<evidence type="ECO:0000256" key="2">
    <source>
        <dbReference type="ARBA" id="ARBA00022692"/>
    </source>
</evidence>
<dbReference type="RefSeq" id="WP_159980053.1">
    <property type="nucleotide sequence ID" value="NZ_BLIV01000008.1"/>
</dbReference>
<dbReference type="SUPFAM" id="SSF52343">
    <property type="entry name" value="Ferredoxin reductase-like, C-terminal NADP-linked domain"/>
    <property type="match status" value="1"/>
</dbReference>
<accession>A0A640VV32</accession>
<comment type="subcellular location">
    <subcellularLocation>
        <location evidence="1">Membrane</location>
        <topology evidence="1">Multi-pass membrane protein</topology>
    </subcellularLocation>
</comment>
<evidence type="ECO:0000256" key="4">
    <source>
        <dbReference type="ARBA" id="ARBA00023136"/>
    </source>
</evidence>
<dbReference type="InterPro" id="IPR017938">
    <property type="entry name" value="Riboflavin_synthase-like_b-brl"/>
</dbReference>
<dbReference type="Gene3D" id="3.40.50.80">
    <property type="entry name" value="Nucleotide-binding domain of ferredoxin-NADP reductase (FNR) module"/>
    <property type="match status" value="1"/>
</dbReference>
<keyword evidence="4 6" id="KW-0472">Membrane</keyword>
<evidence type="ECO:0000313" key="8">
    <source>
        <dbReference type="EMBL" id="GFE51879.1"/>
    </source>
</evidence>
<dbReference type="Pfam" id="PF01794">
    <property type="entry name" value="Ferric_reduct"/>
    <property type="match status" value="1"/>
</dbReference>
<dbReference type="InterPro" id="IPR001709">
    <property type="entry name" value="Flavoprot_Pyr_Nucl_cyt_Rdtase"/>
</dbReference>
<dbReference type="PRINTS" id="PR00371">
    <property type="entry name" value="FPNCR"/>
</dbReference>
<dbReference type="PANTHER" id="PTHR47354">
    <property type="entry name" value="NADH OXIDOREDUCTASE HCR"/>
    <property type="match status" value="1"/>
</dbReference>
<comment type="caution">
    <text evidence="8">The sequence shown here is derived from an EMBL/GenBank/DDBJ whole genome shotgun (WGS) entry which is preliminary data.</text>
</comment>
<dbReference type="AlphaFoldDB" id="A0A640VV32"/>
<dbReference type="Proteomes" id="UP000436522">
    <property type="component" value="Unassembled WGS sequence"/>
</dbReference>
<name>A0A640VV32_9RHOB</name>
<keyword evidence="9" id="KW-1185">Reference proteome</keyword>
<dbReference type="InterPro" id="IPR017927">
    <property type="entry name" value="FAD-bd_FR_type"/>
</dbReference>
<gene>
    <name evidence="8" type="ORF">So717_36320</name>
</gene>
<keyword evidence="2 6" id="KW-0812">Transmembrane</keyword>
<feature type="transmembrane region" description="Helical" evidence="6">
    <location>
        <begin position="32"/>
        <end position="51"/>
    </location>
</feature>
<dbReference type="Pfam" id="PF00175">
    <property type="entry name" value="NAD_binding_1"/>
    <property type="match status" value="1"/>
</dbReference>
<evidence type="ECO:0000256" key="6">
    <source>
        <dbReference type="SAM" id="Phobius"/>
    </source>
</evidence>
<dbReference type="Gene3D" id="2.40.30.10">
    <property type="entry name" value="Translation factors"/>
    <property type="match status" value="1"/>
</dbReference>
<dbReference type="InterPro" id="IPR050415">
    <property type="entry name" value="MRET"/>
</dbReference>
<organism evidence="8 9">
    <name type="scientific">Roseobacter cerasinus</name>
    <dbReference type="NCBI Taxonomy" id="2602289"/>
    <lineage>
        <taxon>Bacteria</taxon>
        <taxon>Pseudomonadati</taxon>
        <taxon>Pseudomonadota</taxon>
        <taxon>Alphaproteobacteria</taxon>
        <taxon>Rhodobacterales</taxon>
        <taxon>Roseobacteraceae</taxon>
        <taxon>Roseobacter</taxon>
    </lineage>
</organism>
<feature type="transmembrane region" description="Helical" evidence="6">
    <location>
        <begin position="72"/>
        <end position="90"/>
    </location>
</feature>
<feature type="transmembrane region" description="Helical" evidence="6">
    <location>
        <begin position="143"/>
        <end position="163"/>
    </location>
</feature>
<dbReference type="GO" id="GO:0016020">
    <property type="term" value="C:membrane"/>
    <property type="evidence" value="ECO:0007669"/>
    <property type="project" value="UniProtKB-SubCell"/>
</dbReference>
<dbReference type="InterPro" id="IPR013130">
    <property type="entry name" value="Fe3_Rdtase_TM_dom"/>
</dbReference>
<dbReference type="InterPro" id="IPR039261">
    <property type="entry name" value="FNR_nucleotide-bd"/>
</dbReference>
<dbReference type="PANTHER" id="PTHR47354:SF5">
    <property type="entry name" value="PROTEIN RFBI"/>
    <property type="match status" value="1"/>
</dbReference>
<evidence type="ECO:0000259" key="7">
    <source>
        <dbReference type="PROSITE" id="PS51384"/>
    </source>
</evidence>
<evidence type="ECO:0000313" key="9">
    <source>
        <dbReference type="Proteomes" id="UP000436522"/>
    </source>
</evidence>
<dbReference type="PROSITE" id="PS51384">
    <property type="entry name" value="FAD_FR"/>
    <property type="match status" value="1"/>
</dbReference>
<evidence type="ECO:0000256" key="5">
    <source>
        <dbReference type="ARBA" id="ARBA00034078"/>
    </source>
</evidence>
<feature type="transmembrane region" description="Helical" evidence="6">
    <location>
        <begin position="175"/>
        <end position="195"/>
    </location>
</feature>
<proteinExistence type="predicted"/>